<comment type="caution">
    <text evidence="2">The sequence shown here is derived from an EMBL/GenBank/DDBJ whole genome shotgun (WGS) entry which is preliminary data.</text>
</comment>
<organism evidence="2 3">
    <name type="scientific">Sporosarcina gallistercoris</name>
    <dbReference type="NCBI Taxonomy" id="2762245"/>
    <lineage>
        <taxon>Bacteria</taxon>
        <taxon>Bacillati</taxon>
        <taxon>Bacillota</taxon>
        <taxon>Bacilli</taxon>
        <taxon>Bacillales</taxon>
        <taxon>Caryophanaceae</taxon>
        <taxon>Sporosarcina</taxon>
    </lineage>
</organism>
<reference evidence="2 3" key="1">
    <citation type="submission" date="2020-08" db="EMBL/GenBank/DDBJ databases">
        <title>A Genomic Blueprint of the Chicken Gut Microbiome.</title>
        <authorList>
            <person name="Gilroy R."/>
            <person name="Ravi A."/>
            <person name="Getino M."/>
            <person name="Pursley I."/>
            <person name="Horton D.L."/>
            <person name="Alikhan N.-F."/>
            <person name="Baker D."/>
            <person name="Gharbi K."/>
            <person name="Hall N."/>
            <person name="Watson M."/>
            <person name="Adriaenssens E.M."/>
            <person name="Foster-Nyarko E."/>
            <person name="Jarju S."/>
            <person name="Secka A."/>
            <person name="Antonio M."/>
            <person name="Oren A."/>
            <person name="Chaudhuri R."/>
            <person name="La Ragione R.M."/>
            <person name="Hildebrand F."/>
            <person name="Pallen M.J."/>
        </authorList>
    </citation>
    <scope>NUCLEOTIDE SEQUENCE [LARGE SCALE GENOMIC DNA]</scope>
    <source>
        <strain evidence="2 3">Sa3CUA8</strain>
    </source>
</reference>
<dbReference type="RefSeq" id="WP_191689489.1">
    <property type="nucleotide sequence ID" value="NZ_JACSQY010000005.1"/>
</dbReference>
<accession>A0ABR8PJK2</accession>
<keyword evidence="1" id="KW-0812">Transmembrane</keyword>
<evidence type="ECO:0000313" key="3">
    <source>
        <dbReference type="Proteomes" id="UP000659496"/>
    </source>
</evidence>
<evidence type="ECO:0000313" key="2">
    <source>
        <dbReference type="EMBL" id="MBD7908341.1"/>
    </source>
</evidence>
<sequence>MTVLLLLLLVAVLLGPFVFSFAERQLELYLFTLGICAVMTAGIWSRTLFFTVITDPIAITCAVLIAGLLFRVFQQPFSKSIGFAERHVPSRIFVALMVITIGLVSSFITAIIAAILLVSIISLLHYDRRTQIRLVIISCYSIGLGAVLTPLGEPLSTIATSRLDESFFYLFSLLGSDVLIAIVSLGFIAGIVIQPSALKRRVNKKLEKESLRAISIRSVKVYIFVMALTLLGAGFEPLLSPILEGKSPAFLYWANMISAVLDNATLASIELSSSMDETTIRAILMGLLISGGMLIPGNIPNIIAAGKLSVTSKEWARFGFPFGLLAMIIYFFMVVYWQE</sequence>
<dbReference type="EMBL" id="JACSQY010000005">
    <property type="protein sequence ID" value="MBD7908341.1"/>
    <property type="molecule type" value="Genomic_DNA"/>
</dbReference>
<proteinExistence type="predicted"/>
<feature type="transmembrane region" description="Helical" evidence="1">
    <location>
        <begin position="250"/>
        <end position="271"/>
    </location>
</feature>
<feature type="transmembrane region" description="Helical" evidence="1">
    <location>
        <begin position="214"/>
        <end position="235"/>
    </location>
</feature>
<feature type="transmembrane region" description="Helical" evidence="1">
    <location>
        <begin position="315"/>
        <end position="337"/>
    </location>
</feature>
<dbReference type="Pfam" id="PF07854">
    <property type="entry name" value="DUF1646"/>
    <property type="match status" value="1"/>
</dbReference>
<feature type="transmembrane region" description="Helical" evidence="1">
    <location>
        <begin position="30"/>
        <end position="49"/>
    </location>
</feature>
<name>A0ABR8PJK2_9BACL</name>
<keyword evidence="1" id="KW-0472">Membrane</keyword>
<feature type="transmembrane region" description="Helical" evidence="1">
    <location>
        <begin position="93"/>
        <end position="120"/>
    </location>
</feature>
<evidence type="ECO:0000256" key="1">
    <source>
        <dbReference type="SAM" id="Phobius"/>
    </source>
</evidence>
<feature type="transmembrane region" description="Helical" evidence="1">
    <location>
        <begin position="56"/>
        <end position="73"/>
    </location>
</feature>
<feature type="transmembrane region" description="Helical" evidence="1">
    <location>
        <begin position="167"/>
        <end position="193"/>
    </location>
</feature>
<dbReference type="InterPro" id="IPR012443">
    <property type="entry name" value="DUF1646"/>
</dbReference>
<gene>
    <name evidence="2" type="ORF">H9659_08360</name>
</gene>
<dbReference type="Proteomes" id="UP000659496">
    <property type="component" value="Unassembled WGS sequence"/>
</dbReference>
<keyword evidence="3" id="KW-1185">Reference proteome</keyword>
<feature type="transmembrane region" description="Helical" evidence="1">
    <location>
        <begin position="132"/>
        <end position="152"/>
    </location>
</feature>
<protein>
    <submittedName>
        <fullName evidence="2">DUF1646 family protein</fullName>
    </submittedName>
</protein>
<keyword evidence="1" id="KW-1133">Transmembrane helix</keyword>
<feature type="transmembrane region" description="Helical" evidence="1">
    <location>
        <begin position="283"/>
        <end position="303"/>
    </location>
</feature>